<evidence type="ECO:0000256" key="8">
    <source>
        <dbReference type="ARBA" id="ARBA00022989"/>
    </source>
</evidence>
<dbReference type="InterPro" id="IPR009056">
    <property type="entry name" value="Cyt_c-like_dom"/>
</dbReference>
<evidence type="ECO:0000313" key="14">
    <source>
        <dbReference type="Proteomes" id="UP000245461"/>
    </source>
</evidence>
<evidence type="ECO:0000256" key="5">
    <source>
        <dbReference type="ARBA" id="ARBA00022692"/>
    </source>
</evidence>
<dbReference type="AlphaFoldDB" id="A0A317E116"/>
<organism evidence="13 14">
    <name type="scientific">Zavarzinia aquatilis</name>
    <dbReference type="NCBI Taxonomy" id="2211142"/>
    <lineage>
        <taxon>Bacteria</taxon>
        <taxon>Pseudomonadati</taxon>
        <taxon>Pseudomonadota</taxon>
        <taxon>Alphaproteobacteria</taxon>
        <taxon>Rhodospirillales</taxon>
        <taxon>Zavarziniaceae</taxon>
        <taxon>Zavarzinia</taxon>
    </lineage>
</organism>
<evidence type="ECO:0000256" key="9">
    <source>
        <dbReference type="ARBA" id="ARBA00023004"/>
    </source>
</evidence>
<evidence type="ECO:0000256" key="4">
    <source>
        <dbReference type="ARBA" id="ARBA00022617"/>
    </source>
</evidence>
<dbReference type="Gene3D" id="1.10.760.10">
    <property type="entry name" value="Cytochrome c-like domain"/>
    <property type="match status" value="1"/>
</dbReference>
<feature type="domain" description="Cytochrome c" evidence="12">
    <location>
        <begin position="76"/>
        <end position="176"/>
    </location>
</feature>
<keyword evidence="7" id="KW-0249">Electron transport</keyword>
<dbReference type="EMBL" id="QGLE01000009">
    <property type="protein sequence ID" value="PWR20341.1"/>
    <property type="molecule type" value="Genomic_DNA"/>
</dbReference>
<dbReference type="Proteomes" id="UP000245461">
    <property type="component" value="Unassembled WGS sequence"/>
</dbReference>
<accession>A0A317E116</accession>
<dbReference type="PANTHER" id="PTHR11961">
    <property type="entry name" value="CYTOCHROME C"/>
    <property type="match status" value="1"/>
</dbReference>
<comment type="subcellular location">
    <subcellularLocation>
        <location evidence="1">Cell membrane</location>
        <topology evidence="1">Single-pass membrane protein</topology>
    </subcellularLocation>
</comment>
<dbReference type="Pfam" id="PF00034">
    <property type="entry name" value="Cytochrom_C"/>
    <property type="match status" value="1"/>
</dbReference>
<evidence type="ECO:0000256" key="6">
    <source>
        <dbReference type="ARBA" id="ARBA00022723"/>
    </source>
</evidence>
<keyword evidence="3" id="KW-1003">Cell membrane</keyword>
<proteinExistence type="predicted"/>
<sequence length="183" mass="19179">MDSFEINKIAGAVLGGVLALLIISNVGDALVSPKHLEKPVYVVEGVETEGGGGGEAVAAAAETPQDPPIEQLLATASAENGQKQFAKCASCHSIDKGGAAKVGPNLWGIVGNKHAHMEGFAYSDAMKAKPGMWEYSALYEFLRSPKDYVPGTKMGFAGLKKPQDRADLIAYLRAQADSPVPLP</sequence>
<keyword evidence="9 11" id="KW-0408">Iron</keyword>
<name>A0A317E116_9PROT</name>
<evidence type="ECO:0000256" key="7">
    <source>
        <dbReference type="ARBA" id="ARBA00022982"/>
    </source>
</evidence>
<protein>
    <submittedName>
        <fullName evidence="13">Cytochrome c family protein</fullName>
    </submittedName>
</protein>
<evidence type="ECO:0000256" key="1">
    <source>
        <dbReference type="ARBA" id="ARBA00004162"/>
    </source>
</evidence>
<evidence type="ECO:0000256" key="3">
    <source>
        <dbReference type="ARBA" id="ARBA00022475"/>
    </source>
</evidence>
<dbReference type="GO" id="GO:0046872">
    <property type="term" value="F:metal ion binding"/>
    <property type="evidence" value="ECO:0007669"/>
    <property type="project" value="UniProtKB-KW"/>
</dbReference>
<keyword evidence="8" id="KW-1133">Transmembrane helix</keyword>
<evidence type="ECO:0000256" key="11">
    <source>
        <dbReference type="PROSITE-ProRule" id="PRU00433"/>
    </source>
</evidence>
<evidence type="ECO:0000256" key="10">
    <source>
        <dbReference type="ARBA" id="ARBA00023136"/>
    </source>
</evidence>
<dbReference type="OrthoDB" id="9805828at2"/>
<dbReference type="RefSeq" id="WP_109907015.1">
    <property type="nucleotide sequence ID" value="NZ_QGLE01000009.1"/>
</dbReference>
<reference evidence="13 14" key="1">
    <citation type="submission" date="2018-05" db="EMBL/GenBank/DDBJ databases">
        <title>Zavarzinia sp. HR-AS.</title>
        <authorList>
            <person name="Lee Y."/>
            <person name="Jeon C.O."/>
        </authorList>
    </citation>
    <scope>NUCLEOTIDE SEQUENCE [LARGE SCALE GENOMIC DNA]</scope>
    <source>
        <strain evidence="13 14">HR-AS</strain>
    </source>
</reference>
<comment type="caution">
    <text evidence="13">The sequence shown here is derived from an EMBL/GenBank/DDBJ whole genome shotgun (WGS) entry which is preliminary data.</text>
</comment>
<dbReference type="InterPro" id="IPR036909">
    <property type="entry name" value="Cyt_c-like_dom_sf"/>
</dbReference>
<keyword evidence="6 11" id="KW-0479">Metal-binding</keyword>
<evidence type="ECO:0000259" key="12">
    <source>
        <dbReference type="PROSITE" id="PS51007"/>
    </source>
</evidence>
<evidence type="ECO:0000313" key="13">
    <source>
        <dbReference type="EMBL" id="PWR20341.1"/>
    </source>
</evidence>
<keyword evidence="4 11" id="KW-0349">Heme</keyword>
<keyword evidence="2" id="KW-0813">Transport</keyword>
<keyword evidence="14" id="KW-1185">Reference proteome</keyword>
<dbReference type="PROSITE" id="PS51007">
    <property type="entry name" value="CYTC"/>
    <property type="match status" value="1"/>
</dbReference>
<dbReference type="FunFam" id="1.10.760.10:FF:000026">
    <property type="entry name" value="Cytochrome C, membrane-bound"/>
    <property type="match status" value="1"/>
</dbReference>
<keyword evidence="10" id="KW-0472">Membrane</keyword>
<keyword evidence="5" id="KW-0812">Transmembrane</keyword>
<dbReference type="GO" id="GO:0005886">
    <property type="term" value="C:plasma membrane"/>
    <property type="evidence" value="ECO:0007669"/>
    <property type="project" value="UniProtKB-SubCell"/>
</dbReference>
<dbReference type="GO" id="GO:0009055">
    <property type="term" value="F:electron transfer activity"/>
    <property type="evidence" value="ECO:0007669"/>
    <property type="project" value="InterPro"/>
</dbReference>
<dbReference type="InterPro" id="IPR002327">
    <property type="entry name" value="Cyt_c_1A/1B"/>
</dbReference>
<dbReference type="SUPFAM" id="SSF46626">
    <property type="entry name" value="Cytochrome c"/>
    <property type="match status" value="1"/>
</dbReference>
<evidence type="ECO:0000256" key="2">
    <source>
        <dbReference type="ARBA" id="ARBA00022448"/>
    </source>
</evidence>
<gene>
    <name evidence="13" type="ORF">DKG74_15145</name>
</gene>
<dbReference type="PRINTS" id="PR00604">
    <property type="entry name" value="CYTCHRMECIAB"/>
</dbReference>
<dbReference type="GO" id="GO:0020037">
    <property type="term" value="F:heme binding"/>
    <property type="evidence" value="ECO:0007669"/>
    <property type="project" value="InterPro"/>
</dbReference>